<dbReference type="PANTHER" id="PTHR24096">
    <property type="entry name" value="LONG-CHAIN-FATTY-ACID--COA LIGASE"/>
    <property type="match status" value="1"/>
</dbReference>
<evidence type="ECO:0000259" key="3">
    <source>
        <dbReference type="Pfam" id="PF00501"/>
    </source>
</evidence>
<evidence type="ECO:0000256" key="1">
    <source>
        <dbReference type="ARBA" id="ARBA00006432"/>
    </source>
</evidence>
<dbReference type="Gene3D" id="3.30.300.30">
    <property type="match status" value="1"/>
</dbReference>
<dbReference type="PANTHER" id="PTHR24096:SF149">
    <property type="entry name" value="AMP-BINDING DOMAIN-CONTAINING PROTEIN-RELATED"/>
    <property type="match status" value="1"/>
</dbReference>
<evidence type="ECO:0000313" key="5">
    <source>
        <dbReference type="EMBL" id="KXG54437.1"/>
    </source>
</evidence>
<organism evidence="5 6">
    <name type="scientific">Penicillium patulum</name>
    <name type="common">Penicillium griseofulvum</name>
    <dbReference type="NCBI Taxonomy" id="5078"/>
    <lineage>
        <taxon>Eukaryota</taxon>
        <taxon>Fungi</taxon>
        <taxon>Dikarya</taxon>
        <taxon>Ascomycota</taxon>
        <taxon>Pezizomycotina</taxon>
        <taxon>Eurotiomycetes</taxon>
        <taxon>Eurotiomycetidae</taxon>
        <taxon>Eurotiales</taxon>
        <taxon>Aspergillaceae</taxon>
        <taxon>Penicillium</taxon>
    </lineage>
</organism>
<keyword evidence="2" id="KW-0436">Ligase</keyword>
<dbReference type="Pfam" id="PF00501">
    <property type="entry name" value="AMP-binding"/>
    <property type="match status" value="1"/>
</dbReference>
<comment type="similarity">
    <text evidence="1">Belongs to the ATP-dependent AMP-binding enzyme family.</text>
</comment>
<accession>A0A135LZN6</accession>
<evidence type="ECO:0008006" key="7">
    <source>
        <dbReference type="Google" id="ProtNLM"/>
    </source>
</evidence>
<protein>
    <recommendedName>
        <fullName evidence="7">AMP-dependent synthetase/ligase</fullName>
    </recommendedName>
</protein>
<feature type="domain" description="AMP-binding enzyme C-terminal" evidence="4">
    <location>
        <begin position="499"/>
        <end position="581"/>
    </location>
</feature>
<dbReference type="OMA" id="KLRGGVW"/>
<proteinExistence type="inferred from homology"/>
<dbReference type="AlphaFoldDB" id="A0A135LZN6"/>
<gene>
    <name evidence="5" type="ORF">PGRI_075810</name>
</gene>
<dbReference type="STRING" id="5078.A0A135LZN6"/>
<dbReference type="Gene3D" id="3.40.50.12780">
    <property type="entry name" value="N-terminal domain of ligase-like"/>
    <property type="match status" value="1"/>
</dbReference>
<dbReference type="Pfam" id="PF13193">
    <property type="entry name" value="AMP-binding_C"/>
    <property type="match status" value="1"/>
</dbReference>
<dbReference type="EMBL" id="LHQR01000013">
    <property type="protein sequence ID" value="KXG54437.1"/>
    <property type="molecule type" value="Genomic_DNA"/>
</dbReference>
<dbReference type="SUPFAM" id="SSF56801">
    <property type="entry name" value="Acetyl-CoA synthetase-like"/>
    <property type="match status" value="1"/>
</dbReference>
<dbReference type="GO" id="GO:0019748">
    <property type="term" value="P:secondary metabolic process"/>
    <property type="evidence" value="ECO:0007669"/>
    <property type="project" value="TreeGrafter"/>
</dbReference>
<dbReference type="InterPro" id="IPR042099">
    <property type="entry name" value="ANL_N_sf"/>
</dbReference>
<dbReference type="Proteomes" id="UP000070168">
    <property type="component" value="Unassembled WGS sequence"/>
</dbReference>
<dbReference type="GO" id="GO:0016405">
    <property type="term" value="F:CoA-ligase activity"/>
    <property type="evidence" value="ECO:0007669"/>
    <property type="project" value="TreeGrafter"/>
</dbReference>
<feature type="domain" description="AMP-dependent synthetase/ligase" evidence="3">
    <location>
        <begin position="77"/>
        <end position="447"/>
    </location>
</feature>
<evidence type="ECO:0000313" key="6">
    <source>
        <dbReference type="Proteomes" id="UP000070168"/>
    </source>
</evidence>
<name>A0A135LZN6_PENPA</name>
<reference evidence="5 6" key="1">
    <citation type="journal article" date="2016" name="BMC Genomics">
        <title>Genome sequencing and secondary metabolism of the postharvest pathogen Penicillium griseofulvum.</title>
        <authorList>
            <person name="Banani H."/>
            <person name="Marcet-Houben M."/>
            <person name="Ballester A.R."/>
            <person name="Abbruscato P."/>
            <person name="Gonzalez-Candelas L."/>
            <person name="Gabaldon T."/>
            <person name="Spadaro D."/>
        </authorList>
    </citation>
    <scope>NUCLEOTIDE SEQUENCE [LARGE SCALE GENOMIC DNA]</scope>
    <source>
        <strain evidence="5 6">PG3</strain>
    </source>
</reference>
<evidence type="ECO:0000256" key="2">
    <source>
        <dbReference type="ARBA" id="ARBA00022598"/>
    </source>
</evidence>
<dbReference type="OrthoDB" id="1898221at2759"/>
<keyword evidence="6" id="KW-1185">Reference proteome</keyword>
<evidence type="ECO:0000259" key="4">
    <source>
        <dbReference type="Pfam" id="PF13193"/>
    </source>
</evidence>
<sequence length="597" mass="65912">MSEEDLAMFEGSEFEIRTTYPAEESYESSNKYNDLSPVTDVVSVLHVSKKIIMAVITSKTTVHLRTDRSITQLMLENASNTDPTKVICEDTLTGKTFTYGGLRDDAFKAAHSLRHGYGIAPGDVVTIISRSTVDYILAAHAIWSAGAVVSTINHSSTPKELVHALRILKPKVIIVDVAVLNKLHGALTTLDMNSSVTIFTLIQREANYPLFPEDLVKSCRIESEAYVLDGKDARKSCAAIVLSSGTTGLQKAVMLSHHNLVAICEQLRAHNPDNWRGSMREVFFPPLSHIYGLYVCALLGPWLGYYVCLLPAFDLETFCRLLQEKRATLARLVPPVALALAESPITEKYRYDDLEYFSCSAAPLKPLVATKLRTKFPGVSLCQTYGCTELSSCVSQSGVRDKNAPLVATGTLLANMKVRFIDENGKDVSPPNAGEICVSSPTIMMGYKDDPKATEDAMLEPGWYRTGDIGYLNSEGFLIIVDRIKDVIKYKGFQVSPTELEEIIGQHPIVADAAVTSVWDDTEATEIPQAFVIPKVKVFSSEREKLSQEIQKMVASKVSGYKRLRGGVLFVDQLPRNPTGKLLRRELRSLARLKAHI</sequence>
<dbReference type="RefSeq" id="XP_040652972.1">
    <property type="nucleotide sequence ID" value="XM_040795295.1"/>
</dbReference>
<dbReference type="InterPro" id="IPR000873">
    <property type="entry name" value="AMP-dep_synth/lig_dom"/>
</dbReference>
<dbReference type="InterPro" id="IPR045851">
    <property type="entry name" value="AMP-bd_C_sf"/>
</dbReference>
<comment type="caution">
    <text evidence="5">The sequence shown here is derived from an EMBL/GenBank/DDBJ whole genome shotgun (WGS) entry which is preliminary data.</text>
</comment>
<dbReference type="InterPro" id="IPR025110">
    <property type="entry name" value="AMP-bd_C"/>
</dbReference>
<dbReference type="GeneID" id="63710595"/>